<feature type="domain" description="Cation/H+ exchanger transmembrane" evidence="14">
    <location>
        <begin position="13"/>
        <end position="406"/>
    </location>
</feature>
<dbReference type="Gene3D" id="6.10.140.1330">
    <property type="match status" value="1"/>
</dbReference>
<feature type="transmembrane region" description="Helical" evidence="13">
    <location>
        <begin position="171"/>
        <end position="190"/>
    </location>
</feature>
<feature type="transmembrane region" description="Helical" evidence="13">
    <location>
        <begin position="348"/>
        <end position="369"/>
    </location>
</feature>
<keyword evidence="16" id="KW-1185">Reference proteome</keyword>
<feature type="transmembrane region" description="Helical" evidence="13">
    <location>
        <begin position="294"/>
        <end position="312"/>
    </location>
</feature>
<sequence length="442" mass="46375">MGLFDIIAILITLSAVFSWINHRFLKMPTAIGLMLIALLVSLALLLPIPGSDGLEADAQAMLNSIDFDAAVLHGMLSFLLFAGALHVNLFDLAKQKWVIATLASVGVIGATFLVGTAAFVLFWLLGLDVPYIYCLLFGALIAPTDPIAVLGILKSAGAPKSLEVKITGESLFNDGVAVVTFLVLAEIAFSGEHVTVPGVLALFGKEAIGGLLFGLAAGGLAYLMLRRIDNYQVEVLVTLALAAGSYAAAEHLEISAPITVVVAGLLIGNHGRNGAMSQLTQEHLDNFWELVDEVLNAVLFVLIGLEILVLTLSAQYVLAGLLAIPLVLLARAISAGLPIAVMRRFRSFSPGVVTILTWGGLRGGISVALALSLPEGATRDLLVTVTYCVVVFSILVQGLTLGPVVRAMAGRADVEMERTELPDLVADESVGTEAPPPRGSAP</sequence>
<evidence type="ECO:0000256" key="10">
    <source>
        <dbReference type="ARBA" id="ARBA00023136"/>
    </source>
</evidence>
<gene>
    <name evidence="15" type="ORF">CKO31_04285</name>
</gene>
<keyword evidence="5" id="KW-1003">Cell membrane</keyword>
<comment type="caution">
    <text evidence="15">The sequence shown here is derived from an EMBL/GenBank/DDBJ whole genome shotgun (WGS) entry which is preliminary data.</text>
</comment>
<dbReference type="InterPro" id="IPR006153">
    <property type="entry name" value="Cation/H_exchanger_TM"/>
</dbReference>
<evidence type="ECO:0000313" key="15">
    <source>
        <dbReference type="EMBL" id="MBK1629972.1"/>
    </source>
</evidence>
<evidence type="ECO:0000259" key="14">
    <source>
        <dbReference type="Pfam" id="PF00999"/>
    </source>
</evidence>
<keyword evidence="10 13" id="KW-0472">Membrane</keyword>
<dbReference type="Pfam" id="PF00999">
    <property type="entry name" value="Na_H_Exchanger"/>
    <property type="match status" value="1"/>
</dbReference>
<evidence type="ECO:0000256" key="13">
    <source>
        <dbReference type="SAM" id="Phobius"/>
    </source>
</evidence>
<accession>A0ABS1CDJ6</accession>
<keyword evidence="6 13" id="KW-0812">Transmembrane</keyword>
<feature type="transmembrane region" description="Helical" evidence="13">
    <location>
        <begin position="202"/>
        <end position="224"/>
    </location>
</feature>
<evidence type="ECO:0000256" key="11">
    <source>
        <dbReference type="ARBA" id="ARBA00023201"/>
    </source>
</evidence>
<evidence type="ECO:0000256" key="7">
    <source>
        <dbReference type="ARBA" id="ARBA00022989"/>
    </source>
</evidence>
<organism evidence="15 16">
    <name type="scientific">Thiohalocapsa halophila</name>
    <dbReference type="NCBI Taxonomy" id="69359"/>
    <lineage>
        <taxon>Bacteria</taxon>
        <taxon>Pseudomonadati</taxon>
        <taxon>Pseudomonadota</taxon>
        <taxon>Gammaproteobacteria</taxon>
        <taxon>Chromatiales</taxon>
        <taxon>Chromatiaceae</taxon>
        <taxon>Thiohalocapsa</taxon>
    </lineage>
</organism>
<feature type="transmembrane region" description="Helical" evidence="13">
    <location>
        <begin position="318"/>
        <end position="341"/>
    </location>
</feature>
<feature type="transmembrane region" description="Helical" evidence="13">
    <location>
        <begin position="130"/>
        <end position="150"/>
    </location>
</feature>
<evidence type="ECO:0000256" key="2">
    <source>
        <dbReference type="ARBA" id="ARBA00007367"/>
    </source>
</evidence>
<keyword evidence="3" id="KW-0813">Transport</keyword>
<dbReference type="Proteomes" id="UP000748752">
    <property type="component" value="Unassembled WGS sequence"/>
</dbReference>
<evidence type="ECO:0000256" key="5">
    <source>
        <dbReference type="ARBA" id="ARBA00022475"/>
    </source>
</evidence>
<evidence type="ECO:0000313" key="16">
    <source>
        <dbReference type="Proteomes" id="UP000748752"/>
    </source>
</evidence>
<evidence type="ECO:0000256" key="9">
    <source>
        <dbReference type="ARBA" id="ARBA00023065"/>
    </source>
</evidence>
<evidence type="ECO:0000256" key="12">
    <source>
        <dbReference type="SAM" id="MobiDB-lite"/>
    </source>
</evidence>
<evidence type="ECO:0000256" key="1">
    <source>
        <dbReference type="ARBA" id="ARBA00004651"/>
    </source>
</evidence>
<dbReference type="PANTHER" id="PTHR10110:SF195">
    <property type="entry name" value="NA(+)_H(+) ANTIPORTER NHAS2"/>
    <property type="match status" value="1"/>
</dbReference>
<comment type="subcellular location">
    <subcellularLocation>
        <location evidence="1">Cell membrane</location>
        <topology evidence="1">Multi-pass membrane protein</topology>
    </subcellularLocation>
</comment>
<dbReference type="PANTHER" id="PTHR10110">
    <property type="entry name" value="SODIUM/HYDROGEN EXCHANGER"/>
    <property type="match status" value="1"/>
</dbReference>
<keyword evidence="7 13" id="KW-1133">Transmembrane helix</keyword>
<comment type="similarity">
    <text evidence="2">Belongs to the monovalent cation:proton antiporter 1 (CPA1) transporter (TC 2.A.36) family.</text>
</comment>
<feature type="region of interest" description="Disordered" evidence="12">
    <location>
        <begin position="423"/>
        <end position="442"/>
    </location>
</feature>
<dbReference type="RefSeq" id="WP_200234361.1">
    <property type="nucleotide sequence ID" value="NZ_NRRV01000007.1"/>
</dbReference>
<reference evidence="15 16" key="1">
    <citation type="journal article" date="2020" name="Microorganisms">
        <title>Osmotic Adaptation and Compatible Solute Biosynthesis of Phototrophic Bacteria as Revealed from Genome Analyses.</title>
        <authorList>
            <person name="Imhoff J.F."/>
            <person name="Rahn T."/>
            <person name="Kunzel S."/>
            <person name="Keller A."/>
            <person name="Neulinger S.C."/>
        </authorList>
    </citation>
    <scope>NUCLEOTIDE SEQUENCE [LARGE SCALE GENOMIC DNA]</scope>
    <source>
        <strain evidence="15 16">DSM 6210</strain>
    </source>
</reference>
<evidence type="ECO:0000256" key="8">
    <source>
        <dbReference type="ARBA" id="ARBA00023053"/>
    </source>
</evidence>
<keyword evidence="9" id="KW-0406">Ion transport</keyword>
<feature type="transmembrane region" description="Helical" evidence="13">
    <location>
        <begin position="70"/>
        <end position="90"/>
    </location>
</feature>
<dbReference type="EMBL" id="NRRV01000007">
    <property type="protein sequence ID" value="MBK1629972.1"/>
    <property type="molecule type" value="Genomic_DNA"/>
</dbReference>
<name>A0ABS1CDJ6_9GAMM</name>
<dbReference type="InterPro" id="IPR018422">
    <property type="entry name" value="Cation/H_exchanger_CPA1"/>
</dbReference>
<proteinExistence type="inferred from homology"/>
<feature type="transmembrane region" description="Helical" evidence="13">
    <location>
        <begin position="6"/>
        <end position="24"/>
    </location>
</feature>
<protein>
    <submittedName>
        <fullName evidence="15">Sodium:proton antiporter</fullName>
    </submittedName>
</protein>
<keyword evidence="4" id="KW-0050">Antiport</keyword>
<feature type="transmembrane region" description="Helical" evidence="13">
    <location>
        <begin position="97"/>
        <end position="124"/>
    </location>
</feature>
<feature type="transmembrane region" description="Helical" evidence="13">
    <location>
        <begin position="31"/>
        <end position="50"/>
    </location>
</feature>
<evidence type="ECO:0000256" key="4">
    <source>
        <dbReference type="ARBA" id="ARBA00022449"/>
    </source>
</evidence>
<keyword evidence="11" id="KW-0739">Sodium transport</keyword>
<keyword evidence="8" id="KW-0915">Sodium</keyword>
<feature type="transmembrane region" description="Helical" evidence="13">
    <location>
        <begin position="381"/>
        <end position="401"/>
    </location>
</feature>
<evidence type="ECO:0000256" key="3">
    <source>
        <dbReference type="ARBA" id="ARBA00022448"/>
    </source>
</evidence>
<evidence type="ECO:0000256" key="6">
    <source>
        <dbReference type="ARBA" id="ARBA00022692"/>
    </source>
</evidence>